<dbReference type="EMBL" id="CAMGYJ010000005">
    <property type="protein sequence ID" value="CAI0427374.1"/>
    <property type="molecule type" value="Genomic_DNA"/>
</dbReference>
<dbReference type="AlphaFoldDB" id="A0AAV0KY15"/>
<organism evidence="2 3">
    <name type="scientific">Linum tenue</name>
    <dbReference type="NCBI Taxonomy" id="586396"/>
    <lineage>
        <taxon>Eukaryota</taxon>
        <taxon>Viridiplantae</taxon>
        <taxon>Streptophyta</taxon>
        <taxon>Embryophyta</taxon>
        <taxon>Tracheophyta</taxon>
        <taxon>Spermatophyta</taxon>
        <taxon>Magnoliopsida</taxon>
        <taxon>eudicotyledons</taxon>
        <taxon>Gunneridae</taxon>
        <taxon>Pentapetalae</taxon>
        <taxon>rosids</taxon>
        <taxon>fabids</taxon>
        <taxon>Malpighiales</taxon>
        <taxon>Linaceae</taxon>
        <taxon>Linum</taxon>
    </lineage>
</organism>
<feature type="region of interest" description="Disordered" evidence="1">
    <location>
        <begin position="360"/>
        <end position="396"/>
    </location>
</feature>
<dbReference type="PANTHER" id="PTHR33356">
    <property type="entry name" value="TIP41-LIKE PROTEIN"/>
    <property type="match status" value="1"/>
</dbReference>
<feature type="region of interest" description="Disordered" evidence="1">
    <location>
        <begin position="265"/>
        <end position="310"/>
    </location>
</feature>
<evidence type="ECO:0008006" key="4">
    <source>
        <dbReference type="Google" id="ProtNLM"/>
    </source>
</evidence>
<feature type="compositionally biased region" description="Low complexity" evidence="1">
    <location>
        <begin position="266"/>
        <end position="277"/>
    </location>
</feature>
<gene>
    <name evidence="2" type="ORF">LITE_LOCUS21181</name>
</gene>
<dbReference type="PANTHER" id="PTHR33356:SF5">
    <property type="entry name" value="TIP41-LIKE PROTEIN"/>
    <property type="match status" value="1"/>
</dbReference>
<comment type="caution">
    <text evidence="2">The sequence shown here is derived from an EMBL/GenBank/DDBJ whole genome shotgun (WGS) entry which is preliminary data.</text>
</comment>
<feature type="compositionally biased region" description="Polar residues" evidence="1">
    <location>
        <begin position="370"/>
        <end position="392"/>
    </location>
</feature>
<proteinExistence type="predicted"/>
<protein>
    <recommendedName>
        <fullName evidence="4">TIP41-like protein</fullName>
    </recommendedName>
</protein>
<evidence type="ECO:0000313" key="3">
    <source>
        <dbReference type="Proteomes" id="UP001154282"/>
    </source>
</evidence>
<reference evidence="2" key="1">
    <citation type="submission" date="2022-08" db="EMBL/GenBank/DDBJ databases">
        <authorList>
            <person name="Gutierrez-Valencia J."/>
        </authorList>
    </citation>
    <scope>NUCLEOTIDE SEQUENCE</scope>
</reference>
<sequence length="408" mass="43523">MADCVDDAEFWLPPKFLTDDDIFLEKKPHQMGKKGGQDVLALDNALAAKSLFNFDFPYGFGSFGVSSDLSSPVESVVGSTETESDEEDHLAGLTRQMAQTTLEDDFARSDWLFGAGNAKGRVLSGSPQSTLCGAGNGCGCKLSLNRPVKVSLLYAAGGEVAKMKINGGGGAGGGCDVAFNDQSRGLLGGPPATPPSPVTVPVKTSNTNADVGFYPHQSLSYQQLQASQFQQLRQQQMMKQHKSAIWAAPQNDKAVGIGVYQQPLAQQQNRGRSNNNGKPLGLSASAWPSLQQPQQQQVGGASGLRAVNPGGKNECAGTGVFLPRPRKKPTCSTTVLLPARVVQALNLNLDEVGVQQPYQPRLGFDKDATTLRNNHPSSGGGWNQTRSLSSRAQAGMEMEVRLPQEWTY</sequence>
<accession>A0AAV0KY15</accession>
<name>A0AAV0KY15_9ROSI</name>
<evidence type="ECO:0000256" key="1">
    <source>
        <dbReference type="SAM" id="MobiDB-lite"/>
    </source>
</evidence>
<evidence type="ECO:0000313" key="2">
    <source>
        <dbReference type="EMBL" id="CAI0427374.1"/>
    </source>
</evidence>
<dbReference type="Proteomes" id="UP001154282">
    <property type="component" value="Unassembled WGS sequence"/>
</dbReference>
<keyword evidence="3" id="KW-1185">Reference proteome</keyword>